<protein>
    <submittedName>
        <fullName evidence="1">SRPBCC family protein</fullName>
    </submittedName>
</protein>
<comment type="caution">
    <text evidence="1">The sequence shown here is derived from an EMBL/GenBank/DDBJ whole genome shotgun (WGS) entry which is preliminary data.</text>
</comment>
<dbReference type="Gene3D" id="3.30.530.20">
    <property type="match status" value="1"/>
</dbReference>
<accession>A0ABT4B0C4</accession>
<reference evidence="1" key="1">
    <citation type="submission" date="2022-11" db="EMBL/GenBank/DDBJ databases">
        <authorList>
            <person name="Somphong A."/>
            <person name="Phongsopitanun W."/>
        </authorList>
    </citation>
    <scope>NUCLEOTIDE SEQUENCE</scope>
    <source>
        <strain evidence="1">Pm04-4</strain>
    </source>
</reference>
<dbReference type="InterPro" id="IPR023393">
    <property type="entry name" value="START-like_dom_sf"/>
</dbReference>
<gene>
    <name evidence="1" type="ORF">OWR29_14170</name>
</gene>
<dbReference type="EMBL" id="JAPNTZ010000004">
    <property type="protein sequence ID" value="MCY1139140.1"/>
    <property type="molecule type" value="Genomic_DNA"/>
</dbReference>
<dbReference type="SUPFAM" id="SSF55961">
    <property type="entry name" value="Bet v1-like"/>
    <property type="match status" value="1"/>
</dbReference>
<dbReference type="Proteomes" id="UP001151002">
    <property type="component" value="Unassembled WGS sequence"/>
</dbReference>
<sequence>MATVCVEVLVDSPAPQVWEAIADVGAVHRRLLPGRVADARIEGDVRILTMPDGAEVRELILAVDHTIRRMAYTVTGGQRLPLTYHHAAFQVFDEGDRSRVVWTTDVLPHELAGVVRGRVERGIVEIRDVLEGAATGGRAL</sequence>
<name>A0ABT4B0C4_9ACTN</name>
<evidence type="ECO:0000313" key="2">
    <source>
        <dbReference type="Proteomes" id="UP001151002"/>
    </source>
</evidence>
<keyword evidence="2" id="KW-1185">Reference proteome</keyword>
<dbReference type="Pfam" id="PF10604">
    <property type="entry name" value="Polyketide_cyc2"/>
    <property type="match status" value="1"/>
</dbReference>
<dbReference type="InterPro" id="IPR019587">
    <property type="entry name" value="Polyketide_cyclase/dehydratase"/>
</dbReference>
<evidence type="ECO:0000313" key="1">
    <source>
        <dbReference type="EMBL" id="MCY1139140.1"/>
    </source>
</evidence>
<dbReference type="RefSeq" id="WP_267563216.1">
    <property type="nucleotide sequence ID" value="NZ_JAPNTZ010000004.1"/>
</dbReference>
<proteinExistence type="predicted"/>
<organism evidence="1 2">
    <name type="scientific">Paractinoplanes pyxinae</name>
    <dbReference type="NCBI Taxonomy" id="2997416"/>
    <lineage>
        <taxon>Bacteria</taxon>
        <taxon>Bacillati</taxon>
        <taxon>Actinomycetota</taxon>
        <taxon>Actinomycetes</taxon>
        <taxon>Micromonosporales</taxon>
        <taxon>Micromonosporaceae</taxon>
        <taxon>Paractinoplanes</taxon>
    </lineage>
</organism>
<dbReference type="CDD" id="cd07821">
    <property type="entry name" value="PYR_PYL_RCAR_like"/>
    <property type="match status" value="1"/>
</dbReference>